<keyword evidence="1" id="KW-0472">Membrane</keyword>
<reference evidence="2 3" key="1">
    <citation type="submission" date="2018-09" db="EMBL/GenBank/DDBJ databases">
        <title>whole genome sequence of T. equiperdum IVM-t1 strain.</title>
        <authorList>
            <person name="Suganuma K."/>
        </authorList>
    </citation>
    <scope>NUCLEOTIDE SEQUENCE [LARGE SCALE GENOMIC DNA]</scope>
    <source>
        <strain evidence="2 3">IVM-t1</strain>
    </source>
</reference>
<keyword evidence="1" id="KW-1133">Transmembrane helix</keyword>
<accession>A0A3L6L4F8</accession>
<gene>
    <name evidence="2" type="ORF">DPX39_080032700</name>
</gene>
<keyword evidence="1" id="KW-0812">Transmembrane</keyword>
<feature type="transmembrane region" description="Helical" evidence="1">
    <location>
        <begin position="46"/>
        <end position="70"/>
    </location>
</feature>
<protein>
    <recommendedName>
        <fullName evidence="4">Transmembrane protein</fullName>
    </recommendedName>
</protein>
<name>A0A3L6L4F8_9TRYP</name>
<dbReference type="AlphaFoldDB" id="A0A3L6L4F8"/>
<proteinExistence type="predicted"/>
<dbReference type="EMBL" id="QSBY01000008">
    <property type="protein sequence ID" value="RHW70998.1"/>
    <property type="molecule type" value="Genomic_DNA"/>
</dbReference>
<organism evidence="2 3">
    <name type="scientific">Trypanosoma brucei equiperdum</name>
    <dbReference type="NCBI Taxonomy" id="630700"/>
    <lineage>
        <taxon>Eukaryota</taxon>
        <taxon>Discoba</taxon>
        <taxon>Euglenozoa</taxon>
        <taxon>Kinetoplastea</taxon>
        <taxon>Metakinetoplastina</taxon>
        <taxon>Trypanosomatida</taxon>
        <taxon>Trypanosomatidae</taxon>
        <taxon>Trypanosoma</taxon>
    </lineage>
</organism>
<evidence type="ECO:0000313" key="3">
    <source>
        <dbReference type="Proteomes" id="UP000266743"/>
    </source>
</evidence>
<evidence type="ECO:0008006" key="4">
    <source>
        <dbReference type="Google" id="ProtNLM"/>
    </source>
</evidence>
<dbReference type="Proteomes" id="UP000266743">
    <property type="component" value="Chromosome 8"/>
</dbReference>
<evidence type="ECO:0000313" key="2">
    <source>
        <dbReference type="EMBL" id="RHW70998.1"/>
    </source>
</evidence>
<comment type="caution">
    <text evidence="2">The sequence shown here is derived from an EMBL/GenBank/DDBJ whole genome shotgun (WGS) entry which is preliminary data.</text>
</comment>
<sequence>MAYVSPARVKWATFVFWNFLDPTFRLHFRYYQRKLAVDRYLERLGVVANVGIGVTFGLMFYNLLIARFLLPRPVSSGHSMEENANEVLRVLKYDTTKELPAFLLMRAKREVISKLHVAADKAEVKRQREEVRRLLDSIDQQRLPK</sequence>
<evidence type="ECO:0000256" key="1">
    <source>
        <dbReference type="SAM" id="Phobius"/>
    </source>
</evidence>